<sequence>MERVARPCDLFGTGHGLSATPAMVVHEPPRGTQPQAMTAAPRFFRRRTSENRGKERAMSVTTATRPNLRGAAREVLDFHRSGFGGGPW</sequence>
<evidence type="ECO:0000313" key="2">
    <source>
        <dbReference type="EMBL" id="GAA1235259.1"/>
    </source>
</evidence>
<dbReference type="EMBL" id="BAAALF010000037">
    <property type="protein sequence ID" value="GAA1235259.1"/>
    <property type="molecule type" value="Genomic_DNA"/>
</dbReference>
<reference evidence="3" key="1">
    <citation type="journal article" date="2019" name="Int. J. Syst. Evol. Microbiol.">
        <title>The Global Catalogue of Microorganisms (GCM) 10K type strain sequencing project: providing services to taxonomists for standard genome sequencing and annotation.</title>
        <authorList>
            <consortium name="The Broad Institute Genomics Platform"/>
            <consortium name="The Broad Institute Genome Sequencing Center for Infectious Disease"/>
            <person name="Wu L."/>
            <person name="Ma J."/>
        </authorList>
    </citation>
    <scope>NUCLEOTIDE SEQUENCE [LARGE SCALE GENOMIC DNA]</scope>
    <source>
        <strain evidence="3">JCM 13004</strain>
    </source>
</reference>
<feature type="compositionally biased region" description="Basic and acidic residues" evidence="1">
    <location>
        <begin position="47"/>
        <end position="57"/>
    </location>
</feature>
<comment type="caution">
    <text evidence="2">The sequence shown here is derived from an EMBL/GenBank/DDBJ whole genome shotgun (WGS) entry which is preliminary data.</text>
</comment>
<keyword evidence="3" id="KW-1185">Reference proteome</keyword>
<name>A0ABP4GWN5_9ACTN</name>
<feature type="region of interest" description="Disordered" evidence="1">
    <location>
        <begin position="1"/>
        <end position="20"/>
    </location>
</feature>
<gene>
    <name evidence="2" type="ORF">GCM10009665_26750</name>
</gene>
<proteinExistence type="predicted"/>
<feature type="region of interest" description="Disordered" evidence="1">
    <location>
        <begin position="27"/>
        <end position="65"/>
    </location>
</feature>
<evidence type="ECO:0000256" key="1">
    <source>
        <dbReference type="SAM" id="MobiDB-lite"/>
    </source>
</evidence>
<evidence type="ECO:0000313" key="3">
    <source>
        <dbReference type="Proteomes" id="UP001500037"/>
    </source>
</evidence>
<protein>
    <submittedName>
        <fullName evidence="2">Uncharacterized protein</fullName>
    </submittedName>
</protein>
<dbReference type="Proteomes" id="UP001500037">
    <property type="component" value="Unassembled WGS sequence"/>
</dbReference>
<organism evidence="2 3">
    <name type="scientific">Kitasatospora nipponensis</name>
    <dbReference type="NCBI Taxonomy" id="258049"/>
    <lineage>
        <taxon>Bacteria</taxon>
        <taxon>Bacillati</taxon>
        <taxon>Actinomycetota</taxon>
        <taxon>Actinomycetes</taxon>
        <taxon>Kitasatosporales</taxon>
        <taxon>Streptomycetaceae</taxon>
        <taxon>Kitasatospora</taxon>
    </lineage>
</organism>
<accession>A0ABP4GWN5</accession>